<dbReference type="PANTHER" id="PTHR21310">
    <property type="entry name" value="AMINOGLYCOSIDE PHOSPHOTRANSFERASE-RELATED-RELATED"/>
    <property type="match status" value="1"/>
</dbReference>
<dbReference type="Pfam" id="PF01636">
    <property type="entry name" value="APH"/>
    <property type="match status" value="1"/>
</dbReference>
<feature type="domain" description="Aminoglycoside phosphotransferase" evidence="1">
    <location>
        <begin position="272"/>
        <end position="316"/>
    </location>
</feature>
<dbReference type="Proteomes" id="UP000019374">
    <property type="component" value="Unassembled WGS sequence"/>
</dbReference>
<evidence type="ECO:0000259" key="1">
    <source>
        <dbReference type="Pfam" id="PF01636"/>
    </source>
</evidence>
<evidence type="ECO:0000313" key="3">
    <source>
        <dbReference type="Proteomes" id="UP000019374"/>
    </source>
</evidence>
<accession>T5A7Q3</accession>
<dbReference type="InterPro" id="IPR051678">
    <property type="entry name" value="AGP_Transferase"/>
</dbReference>
<name>T5A7Q3_OPHSC</name>
<gene>
    <name evidence="2" type="ORF">OCS_02775</name>
</gene>
<dbReference type="OrthoDB" id="10003767at2759"/>
<dbReference type="SUPFAM" id="SSF56112">
    <property type="entry name" value="Protein kinase-like (PK-like)"/>
    <property type="match status" value="1"/>
</dbReference>
<dbReference type="eggNOG" id="ENOG502SI0S">
    <property type="taxonomic scope" value="Eukaryota"/>
</dbReference>
<protein>
    <submittedName>
        <fullName evidence="2">Phosphotransferase enzyme family protein</fullName>
    </submittedName>
</protein>
<dbReference type="HOGENOM" id="CLU_769655_0_0_1"/>
<reference evidence="2 3" key="1">
    <citation type="journal article" date="2013" name="Chin. Sci. Bull.">
        <title>Genome survey uncovers the secrets of sex and lifestyle in caterpillar fungus.</title>
        <authorList>
            <person name="Hu X."/>
            <person name="Zhang Y."/>
            <person name="Xiao G."/>
            <person name="Zheng P."/>
            <person name="Xia Y."/>
            <person name="Zhang X."/>
            <person name="St Leger R.J."/>
            <person name="Liu X."/>
            <person name="Wang C."/>
        </authorList>
    </citation>
    <scope>NUCLEOTIDE SEQUENCE [LARGE SCALE GENOMIC DNA]</scope>
    <source>
        <strain evidence="3">Co18 / CGMCC 3.14243</strain>
        <tissue evidence="2">Fruit-body</tissue>
    </source>
</reference>
<dbReference type="AlphaFoldDB" id="T5A7Q3"/>
<dbReference type="PANTHER" id="PTHR21310:SF15">
    <property type="entry name" value="AMINOGLYCOSIDE PHOSPHOTRANSFERASE DOMAIN-CONTAINING PROTEIN"/>
    <property type="match status" value="1"/>
</dbReference>
<evidence type="ECO:0000313" key="2">
    <source>
        <dbReference type="EMBL" id="EQL01515.1"/>
    </source>
</evidence>
<dbReference type="InterPro" id="IPR011009">
    <property type="entry name" value="Kinase-like_dom_sf"/>
</dbReference>
<keyword evidence="2" id="KW-0808">Transferase</keyword>
<dbReference type="InterPro" id="IPR002575">
    <property type="entry name" value="Aminoglycoside_PTrfase"/>
</dbReference>
<dbReference type="GO" id="GO:0016740">
    <property type="term" value="F:transferase activity"/>
    <property type="evidence" value="ECO:0007669"/>
    <property type="project" value="UniProtKB-KW"/>
</dbReference>
<organism evidence="2 3">
    <name type="scientific">Ophiocordyceps sinensis (strain Co18 / CGMCC 3.14243)</name>
    <name type="common">Yarsagumba caterpillar fungus</name>
    <name type="synonym">Hirsutella sinensis</name>
    <dbReference type="NCBI Taxonomy" id="911162"/>
    <lineage>
        <taxon>Eukaryota</taxon>
        <taxon>Fungi</taxon>
        <taxon>Dikarya</taxon>
        <taxon>Ascomycota</taxon>
        <taxon>Pezizomycotina</taxon>
        <taxon>Sordariomycetes</taxon>
        <taxon>Hypocreomycetidae</taxon>
        <taxon>Hypocreales</taxon>
        <taxon>Ophiocordycipitaceae</taxon>
        <taxon>Ophiocordyceps</taxon>
    </lineage>
</organism>
<dbReference type="EMBL" id="KE652477">
    <property type="protein sequence ID" value="EQL01515.1"/>
    <property type="molecule type" value="Genomic_DNA"/>
</dbReference>
<sequence>MSPPKNIRPTSLSPQLCHGFAQTPTQHHVHVERDRLIESIAEDDVLRLASLHHDGELPTFFHPPGRNSHATMSATLCVSAPATSSASCASLCAFAALHGIQCAEQTRDGSGHDEVDCSKDDDSPPEILAFGMDDGSEPLSTFLILEFIQGDRISFAHMQNMTSEQRANPYTSLADIYMQLRRLEFPSIGNLVPHPHGFRVGKMNMSMDINMQEVEGLEPSVIQAFFYNKKGLLMSVNDHVSMLQKIAYNAFFRSRIGVEEDMGTDAFYHLDIFRKYAQEWVDACLDRGPLVVVHGDLQPHNLIVDENMAILAMLDCMEIRLRAISGSLDEFLSALSLRERETYGNQLLCAEWARMKHDGG</sequence>
<proteinExistence type="predicted"/>